<dbReference type="PANTHER" id="PTHR30146:SF151">
    <property type="entry name" value="HTH-TYPE TRANSCRIPTIONAL REPRESSOR CYTR"/>
    <property type="match status" value="1"/>
</dbReference>
<evidence type="ECO:0000256" key="2">
    <source>
        <dbReference type="ARBA" id="ARBA00023015"/>
    </source>
</evidence>
<gene>
    <name evidence="6" type="ORF">H2509_08275</name>
</gene>
<dbReference type="InterPro" id="IPR028082">
    <property type="entry name" value="Peripla_BP_I"/>
</dbReference>
<dbReference type="AlphaFoldDB" id="A0A839AEW7"/>
<keyword evidence="4" id="KW-0804">Transcription</keyword>
<dbReference type="Pfam" id="PF00356">
    <property type="entry name" value="LacI"/>
    <property type="match status" value="1"/>
</dbReference>
<dbReference type="Proteomes" id="UP000541109">
    <property type="component" value="Unassembled WGS sequence"/>
</dbReference>
<dbReference type="Gene3D" id="1.10.260.40">
    <property type="entry name" value="lambda repressor-like DNA-binding domains"/>
    <property type="match status" value="1"/>
</dbReference>
<sequence>MSRSLPRIRDVALAAGVSTATVSRALSHPDRVSQETRDRVRAAVEKTGYTVNLAARNLRRRQTGSIVVLVPNLANPFFSLILSSIAGAISPAGYNVLIADTAQARGNEGRIFDYLSNNRADGLILLDGCLADEIRLSREQAKALPPLVFACEWIDDTDLPSVRVDNEEGARLAIRHLAGLGHRRIGHILGPLENVLTSARAKGAAEEITAQGLERRDDWFFSGDFSMASGAAAARRWLSMKERPTAMFCSSDEMAFGFISELHRHGLAVPDDVSVVGFDNIAIAERFVPALTTVHQPRDTIGRLAAEMLLALIDKDGAAAKDASLKSGHEVLPVELVIRESTRALS</sequence>
<dbReference type="InterPro" id="IPR000843">
    <property type="entry name" value="HTH_LacI"/>
</dbReference>
<proteinExistence type="predicted"/>
<accession>A0A839AEW7</accession>
<dbReference type="PROSITE" id="PS50932">
    <property type="entry name" value="HTH_LACI_2"/>
    <property type="match status" value="1"/>
</dbReference>
<protein>
    <submittedName>
        <fullName evidence="6">LacI family DNA-binding transcriptional regulator</fullName>
    </submittedName>
</protein>
<organism evidence="6 7">
    <name type="scientific">Stappia albiluteola</name>
    <dbReference type="NCBI Taxonomy" id="2758565"/>
    <lineage>
        <taxon>Bacteria</taxon>
        <taxon>Pseudomonadati</taxon>
        <taxon>Pseudomonadota</taxon>
        <taxon>Alphaproteobacteria</taxon>
        <taxon>Hyphomicrobiales</taxon>
        <taxon>Stappiaceae</taxon>
        <taxon>Stappia</taxon>
    </lineage>
</organism>
<evidence type="ECO:0000313" key="6">
    <source>
        <dbReference type="EMBL" id="MBA5777119.1"/>
    </source>
</evidence>
<dbReference type="InterPro" id="IPR010982">
    <property type="entry name" value="Lambda_DNA-bd_dom_sf"/>
</dbReference>
<keyword evidence="3 6" id="KW-0238">DNA-binding</keyword>
<evidence type="ECO:0000256" key="3">
    <source>
        <dbReference type="ARBA" id="ARBA00023125"/>
    </source>
</evidence>
<dbReference type="GO" id="GO:0003700">
    <property type="term" value="F:DNA-binding transcription factor activity"/>
    <property type="evidence" value="ECO:0007669"/>
    <property type="project" value="TreeGrafter"/>
</dbReference>
<dbReference type="GO" id="GO:0000976">
    <property type="term" value="F:transcription cis-regulatory region binding"/>
    <property type="evidence" value="ECO:0007669"/>
    <property type="project" value="TreeGrafter"/>
</dbReference>
<reference evidence="6 7" key="1">
    <citation type="submission" date="2020-07" db="EMBL/GenBank/DDBJ databases">
        <title>Stappia sp., F7233, whole genome shotgun sequencing project.</title>
        <authorList>
            <person name="Jiang S."/>
            <person name="Liu Z.W."/>
            <person name="Du Z.J."/>
        </authorList>
    </citation>
    <scope>NUCLEOTIDE SEQUENCE [LARGE SCALE GENOMIC DNA]</scope>
    <source>
        <strain evidence="6 7">F7233</strain>
    </source>
</reference>
<keyword evidence="1" id="KW-0678">Repressor</keyword>
<evidence type="ECO:0000256" key="1">
    <source>
        <dbReference type="ARBA" id="ARBA00022491"/>
    </source>
</evidence>
<keyword evidence="2" id="KW-0805">Transcription regulation</keyword>
<dbReference type="SUPFAM" id="SSF47413">
    <property type="entry name" value="lambda repressor-like DNA-binding domains"/>
    <property type="match status" value="1"/>
</dbReference>
<comment type="caution">
    <text evidence="6">The sequence shown here is derived from an EMBL/GenBank/DDBJ whole genome shotgun (WGS) entry which is preliminary data.</text>
</comment>
<evidence type="ECO:0000256" key="4">
    <source>
        <dbReference type="ARBA" id="ARBA00023163"/>
    </source>
</evidence>
<evidence type="ECO:0000259" key="5">
    <source>
        <dbReference type="PROSITE" id="PS50932"/>
    </source>
</evidence>
<evidence type="ECO:0000313" key="7">
    <source>
        <dbReference type="Proteomes" id="UP000541109"/>
    </source>
</evidence>
<dbReference type="EMBL" id="JACFXV010000048">
    <property type="protein sequence ID" value="MBA5777119.1"/>
    <property type="molecule type" value="Genomic_DNA"/>
</dbReference>
<dbReference type="PROSITE" id="PS00356">
    <property type="entry name" value="HTH_LACI_1"/>
    <property type="match status" value="1"/>
</dbReference>
<dbReference type="Pfam" id="PF13377">
    <property type="entry name" value="Peripla_BP_3"/>
    <property type="match status" value="1"/>
</dbReference>
<dbReference type="CDD" id="cd01392">
    <property type="entry name" value="HTH_LacI"/>
    <property type="match status" value="1"/>
</dbReference>
<dbReference type="SMART" id="SM00354">
    <property type="entry name" value="HTH_LACI"/>
    <property type="match status" value="1"/>
</dbReference>
<dbReference type="InterPro" id="IPR046335">
    <property type="entry name" value="LacI/GalR-like_sensor"/>
</dbReference>
<name>A0A839AEW7_9HYPH</name>
<dbReference type="RefSeq" id="WP_182164210.1">
    <property type="nucleotide sequence ID" value="NZ_JACFXV010000048.1"/>
</dbReference>
<dbReference type="Gene3D" id="3.40.50.2300">
    <property type="match status" value="2"/>
</dbReference>
<dbReference type="PANTHER" id="PTHR30146">
    <property type="entry name" value="LACI-RELATED TRANSCRIPTIONAL REPRESSOR"/>
    <property type="match status" value="1"/>
</dbReference>
<keyword evidence="7" id="KW-1185">Reference proteome</keyword>
<dbReference type="CDD" id="cd06284">
    <property type="entry name" value="PBP1_LacI-like"/>
    <property type="match status" value="1"/>
</dbReference>
<feature type="domain" description="HTH lacI-type" evidence="5">
    <location>
        <begin position="6"/>
        <end position="60"/>
    </location>
</feature>
<dbReference type="SUPFAM" id="SSF53822">
    <property type="entry name" value="Periplasmic binding protein-like I"/>
    <property type="match status" value="1"/>
</dbReference>